<feature type="compositionally biased region" description="Low complexity" evidence="1">
    <location>
        <begin position="192"/>
        <end position="210"/>
    </location>
</feature>
<comment type="caution">
    <text evidence="2">The sequence shown here is derived from an EMBL/GenBank/DDBJ whole genome shotgun (WGS) entry which is preliminary data.</text>
</comment>
<dbReference type="Proteomes" id="UP000541558">
    <property type="component" value="Unassembled WGS sequence"/>
</dbReference>
<reference evidence="2 3" key="1">
    <citation type="journal article" date="2020" name="ISME J.">
        <title>Uncovering the hidden diversity of litter-decomposition mechanisms in mushroom-forming fungi.</title>
        <authorList>
            <person name="Floudas D."/>
            <person name="Bentzer J."/>
            <person name="Ahren D."/>
            <person name="Johansson T."/>
            <person name="Persson P."/>
            <person name="Tunlid A."/>
        </authorList>
    </citation>
    <scope>NUCLEOTIDE SEQUENCE [LARGE SCALE GENOMIC DNA]</scope>
    <source>
        <strain evidence="2 3">CBS 175.51</strain>
    </source>
</reference>
<gene>
    <name evidence="2" type="ORF">D9611_007041</name>
</gene>
<dbReference type="EMBL" id="JAACJK010000221">
    <property type="protein sequence ID" value="KAF5314684.1"/>
    <property type="molecule type" value="Genomic_DNA"/>
</dbReference>
<keyword evidence="3" id="KW-1185">Reference proteome</keyword>
<accession>A0A8H5EW93</accession>
<evidence type="ECO:0000256" key="1">
    <source>
        <dbReference type="SAM" id="MobiDB-lite"/>
    </source>
</evidence>
<feature type="region of interest" description="Disordered" evidence="1">
    <location>
        <begin position="313"/>
        <end position="353"/>
    </location>
</feature>
<feature type="region of interest" description="Disordered" evidence="1">
    <location>
        <begin position="361"/>
        <end position="380"/>
    </location>
</feature>
<sequence length="683" mass="70337">MFATAARDGQSLPLALTHPAFRRMKRRTLNTTDFRPRLPADPFGDTPWQLDPSALRTGTATTILVLGTPPPADLAALLCASPALGDSLVVLATHAPPPIPAAWRVVPLVRVLVLKEPLSAAGAMGVMSVLDRVARFVAGPAARLGERVQTYREDPVSGEFTLRVTTADGPVQPSTPEKARKRRTLMFGFGSGSSLNPPSRTSSPSSSVLSLSSTVSSASTPKARPIALASVPQGTRPFDTVIHYIHAPPTSSTTSTASSRSASPTLLVPPAPHTYPKPQANPAAHMPEKVLLKQAILVTTLAAPYLAVPPEPPIHLRTRTTSSATARPRTHAARPRSVLGPGMALSKSVPGDMARRRETVVGAPSASVEDGAEGRVPASRSAGSFMGLRRKFSTMGRSGGSENVPPPPVPALPASVAASLPRGKGEGRVRTESEVSRPVTPTKKKRFSLPGLSRAGTRKRGASPGHGADEFGVAVGGDVEQLATVERYSGKAHVVHVIVVDSDPAEDGEERRRSAVYGNGTAGSSSSLGALSGGGLKAHEGGTGASSGLVKALEQFLVAFAYPLSASISSVSRSSGSKSPPGSPPFGEGKGKGRGTVVGRDVSGVGEGKPVPFILKGDTLGAVFDLLGAEVSVAECLLFGALDGGEAGAWKAVVDVRGVKMVGGGRLTVRGRGVEELVGESGM</sequence>
<evidence type="ECO:0000313" key="3">
    <source>
        <dbReference type="Proteomes" id="UP000541558"/>
    </source>
</evidence>
<feature type="compositionally biased region" description="Low complexity" evidence="1">
    <location>
        <begin position="570"/>
        <end position="580"/>
    </location>
</feature>
<name>A0A8H5EW93_9AGAR</name>
<feature type="region of interest" description="Disordered" evidence="1">
    <location>
        <begin position="504"/>
        <end position="524"/>
    </location>
</feature>
<dbReference type="OrthoDB" id="3071011at2759"/>
<protein>
    <submittedName>
        <fullName evidence="2">Uncharacterized protein</fullName>
    </submittedName>
</protein>
<evidence type="ECO:0000313" key="2">
    <source>
        <dbReference type="EMBL" id="KAF5314684.1"/>
    </source>
</evidence>
<feature type="compositionally biased region" description="Basic and acidic residues" evidence="1">
    <location>
        <begin position="423"/>
        <end position="435"/>
    </location>
</feature>
<feature type="region of interest" description="Disordered" evidence="1">
    <location>
        <begin position="419"/>
        <end position="469"/>
    </location>
</feature>
<organism evidence="2 3">
    <name type="scientific">Ephemerocybe angulata</name>
    <dbReference type="NCBI Taxonomy" id="980116"/>
    <lineage>
        <taxon>Eukaryota</taxon>
        <taxon>Fungi</taxon>
        <taxon>Dikarya</taxon>
        <taxon>Basidiomycota</taxon>
        <taxon>Agaricomycotina</taxon>
        <taxon>Agaricomycetes</taxon>
        <taxon>Agaricomycetidae</taxon>
        <taxon>Agaricales</taxon>
        <taxon>Agaricineae</taxon>
        <taxon>Psathyrellaceae</taxon>
        <taxon>Ephemerocybe</taxon>
    </lineage>
</organism>
<feature type="region of interest" description="Disordered" evidence="1">
    <location>
        <begin position="570"/>
        <end position="598"/>
    </location>
</feature>
<dbReference type="AlphaFoldDB" id="A0A8H5EW93"/>
<proteinExistence type="predicted"/>
<feature type="region of interest" description="Disordered" evidence="1">
    <location>
        <begin position="187"/>
        <end position="210"/>
    </location>
</feature>